<protein>
    <submittedName>
        <fullName evidence="1">Uncharacterized protein</fullName>
    </submittedName>
</protein>
<sequence>MTWQLSGSLCRGDAAWAWCTYGGQVVFVLVAGECVGWQATVVVQQSGYLLGVDVYGGDEGD</sequence>
<dbReference type="KEGG" id="sast:CD934_33210"/>
<dbReference type="AlphaFoldDB" id="A0A514K2H6"/>
<dbReference type="RefSeq" id="WP_142233970.1">
    <property type="nucleotide sequence ID" value="NZ_CP022310.1"/>
</dbReference>
<organism evidence="1 2">
    <name type="scientific">Streptomyces calvus</name>
    <dbReference type="NCBI Taxonomy" id="67282"/>
    <lineage>
        <taxon>Bacteria</taxon>
        <taxon>Bacillati</taxon>
        <taxon>Actinomycetota</taxon>
        <taxon>Actinomycetes</taxon>
        <taxon>Kitasatosporales</taxon>
        <taxon>Streptomycetaceae</taxon>
        <taxon>Streptomyces</taxon>
    </lineage>
</organism>
<gene>
    <name evidence="1" type="ORF">CD934_33210</name>
</gene>
<dbReference type="Proteomes" id="UP000316215">
    <property type="component" value="Chromosome"/>
</dbReference>
<evidence type="ECO:0000313" key="2">
    <source>
        <dbReference type="Proteomes" id="UP000316215"/>
    </source>
</evidence>
<dbReference type="EMBL" id="CP022310">
    <property type="protein sequence ID" value="QDI73008.1"/>
    <property type="molecule type" value="Genomic_DNA"/>
</dbReference>
<name>A0A514K2H6_9ACTN</name>
<proteinExistence type="predicted"/>
<evidence type="ECO:0000313" key="1">
    <source>
        <dbReference type="EMBL" id="QDI73008.1"/>
    </source>
</evidence>
<keyword evidence="2" id="KW-1185">Reference proteome</keyword>
<accession>A0A514K2H6</accession>
<reference evidence="1 2" key="1">
    <citation type="submission" date="2017-07" db="EMBL/GenBank/DDBJ databases">
        <title>The Complete Genome of Streptomyces asterosporus-ZSY.</title>
        <authorList>
            <person name="Zhang S."/>
        </authorList>
    </citation>
    <scope>NUCLEOTIDE SEQUENCE [LARGE SCALE GENOMIC DNA]</scope>
    <source>
        <strain evidence="1 2">DSM 41452</strain>
    </source>
</reference>